<name>A0ABV3D964_9ACTN</name>
<reference evidence="2 3" key="1">
    <citation type="submission" date="2024-06" db="EMBL/GenBank/DDBJ databases">
        <title>The Natural Products Discovery Center: Release of the First 8490 Sequenced Strains for Exploring Actinobacteria Biosynthetic Diversity.</title>
        <authorList>
            <person name="Kalkreuter E."/>
            <person name="Kautsar S.A."/>
            <person name="Yang D."/>
            <person name="Bader C.D."/>
            <person name="Teijaro C.N."/>
            <person name="Fluegel L."/>
            <person name="Davis C.M."/>
            <person name="Simpson J.R."/>
            <person name="Lauterbach L."/>
            <person name="Steele A.D."/>
            <person name="Gui C."/>
            <person name="Meng S."/>
            <person name="Li G."/>
            <person name="Viehrig K."/>
            <person name="Ye F."/>
            <person name="Su P."/>
            <person name="Kiefer A.F."/>
            <person name="Nichols A."/>
            <person name="Cepeda A.J."/>
            <person name="Yan W."/>
            <person name="Fan B."/>
            <person name="Jiang Y."/>
            <person name="Adhikari A."/>
            <person name="Zheng C.-J."/>
            <person name="Schuster L."/>
            <person name="Cowan T.M."/>
            <person name="Smanski M.J."/>
            <person name="Chevrette M.G."/>
            <person name="De Carvalho L.P.S."/>
            <person name="Shen B."/>
        </authorList>
    </citation>
    <scope>NUCLEOTIDE SEQUENCE [LARGE SCALE GENOMIC DNA]</scope>
    <source>
        <strain evidence="2 3">NPDC048946</strain>
    </source>
</reference>
<feature type="region of interest" description="Disordered" evidence="1">
    <location>
        <begin position="76"/>
        <end position="125"/>
    </location>
</feature>
<evidence type="ECO:0008006" key="4">
    <source>
        <dbReference type="Google" id="ProtNLM"/>
    </source>
</evidence>
<dbReference type="Proteomes" id="UP001551482">
    <property type="component" value="Unassembled WGS sequence"/>
</dbReference>
<organism evidence="2 3">
    <name type="scientific">Streptodolium elevatio</name>
    <dbReference type="NCBI Taxonomy" id="3157996"/>
    <lineage>
        <taxon>Bacteria</taxon>
        <taxon>Bacillati</taxon>
        <taxon>Actinomycetota</taxon>
        <taxon>Actinomycetes</taxon>
        <taxon>Kitasatosporales</taxon>
        <taxon>Streptomycetaceae</taxon>
        <taxon>Streptodolium</taxon>
    </lineage>
</organism>
<sequence>MIREHDEREHDMDDGDLRTCMRHAVAEVAAPLNLYEQVAGSARKRQRARVQVGAGAVVLALGAAVGVGVGDPFEWRGGGGDQVDAAAPDSDTTKVPPEASGTAVAACPDTAPEPSNPGVTQGAMLPDRPGRALLCSYPWSGAGVKPTEVTLSAAASEQFASMVNSSPQSPGSAERACSVAMSGEAVFFRNAAGHEAVLIAGGTCRDALTDGRVQVPWNTRTSIARLLPG</sequence>
<gene>
    <name evidence="2" type="ORF">AB0C36_02120</name>
</gene>
<keyword evidence="3" id="KW-1185">Reference proteome</keyword>
<proteinExistence type="predicted"/>
<accession>A0ABV3D964</accession>
<protein>
    <recommendedName>
        <fullName evidence="4">Serine/threonine protein kinase</fullName>
    </recommendedName>
</protein>
<evidence type="ECO:0000313" key="2">
    <source>
        <dbReference type="EMBL" id="MEU8132284.1"/>
    </source>
</evidence>
<evidence type="ECO:0000313" key="3">
    <source>
        <dbReference type="Proteomes" id="UP001551482"/>
    </source>
</evidence>
<evidence type="ECO:0000256" key="1">
    <source>
        <dbReference type="SAM" id="MobiDB-lite"/>
    </source>
</evidence>
<dbReference type="RefSeq" id="WP_358347845.1">
    <property type="nucleotide sequence ID" value="NZ_JBEZFP010000003.1"/>
</dbReference>
<dbReference type="EMBL" id="JBEZFP010000003">
    <property type="protein sequence ID" value="MEU8132284.1"/>
    <property type="molecule type" value="Genomic_DNA"/>
</dbReference>
<comment type="caution">
    <text evidence="2">The sequence shown here is derived from an EMBL/GenBank/DDBJ whole genome shotgun (WGS) entry which is preliminary data.</text>
</comment>